<dbReference type="AlphaFoldDB" id="A0A971M2X1"/>
<dbReference type="Pfam" id="PF01979">
    <property type="entry name" value="Amidohydro_1"/>
    <property type="match status" value="1"/>
</dbReference>
<reference evidence="4" key="1">
    <citation type="journal article" date="2020" name="Biotechnol. Biofuels">
        <title>New insights from the biogas microbiome by comprehensive genome-resolved metagenomics of nearly 1600 species originating from multiple anaerobic digesters.</title>
        <authorList>
            <person name="Campanaro S."/>
            <person name="Treu L."/>
            <person name="Rodriguez-R L.M."/>
            <person name="Kovalovszki A."/>
            <person name="Ziels R.M."/>
            <person name="Maus I."/>
            <person name="Zhu X."/>
            <person name="Kougias P.G."/>
            <person name="Basile A."/>
            <person name="Luo G."/>
            <person name="Schluter A."/>
            <person name="Konstantinidis K.T."/>
            <person name="Angelidaki I."/>
        </authorList>
    </citation>
    <scope>NUCLEOTIDE SEQUENCE</scope>
    <source>
        <strain evidence="4">AS06rmzACSIP_7</strain>
    </source>
</reference>
<gene>
    <name evidence="4" type="ORF">GXY80_01530</name>
</gene>
<dbReference type="Gene3D" id="3.20.20.140">
    <property type="entry name" value="Metal-dependent hydrolases"/>
    <property type="match status" value="1"/>
</dbReference>
<dbReference type="GO" id="GO:0008448">
    <property type="term" value="F:N-acetylglucosamine-6-phosphate deacetylase activity"/>
    <property type="evidence" value="ECO:0007669"/>
    <property type="project" value="TreeGrafter"/>
</dbReference>
<evidence type="ECO:0000313" key="4">
    <source>
        <dbReference type="EMBL" id="NLW34151.1"/>
    </source>
</evidence>
<dbReference type="GO" id="GO:0006046">
    <property type="term" value="P:N-acetylglucosamine catabolic process"/>
    <property type="evidence" value="ECO:0007669"/>
    <property type="project" value="TreeGrafter"/>
</dbReference>
<name>A0A971M2X1_9BACT</name>
<evidence type="ECO:0000256" key="2">
    <source>
        <dbReference type="ARBA" id="ARBA00022801"/>
    </source>
</evidence>
<evidence type="ECO:0000256" key="1">
    <source>
        <dbReference type="ARBA" id="ARBA00010716"/>
    </source>
</evidence>
<comment type="caution">
    <text evidence="4">The sequence shown here is derived from an EMBL/GenBank/DDBJ whole genome shotgun (WGS) entry which is preliminary data.</text>
</comment>
<organism evidence="4 5">
    <name type="scientific">Syntrophorhabdus aromaticivorans</name>
    <dbReference type="NCBI Taxonomy" id="328301"/>
    <lineage>
        <taxon>Bacteria</taxon>
        <taxon>Pseudomonadati</taxon>
        <taxon>Thermodesulfobacteriota</taxon>
        <taxon>Syntrophorhabdia</taxon>
        <taxon>Syntrophorhabdales</taxon>
        <taxon>Syntrophorhabdaceae</taxon>
        <taxon>Syntrophorhabdus</taxon>
    </lineage>
</organism>
<reference evidence="4" key="2">
    <citation type="submission" date="2020-01" db="EMBL/GenBank/DDBJ databases">
        <authorList>
            <person name="Campanaro S."/>
        </authorList>
    </citation>
    <scope>NUCLEOTIDE SEQUENCE</scope>
    <source>
        <strain evidence="4">AS06rmzACSIP_7</strain>
    </source>
</reference>
<evidence type="ECO:0000259" key="3">
    <source>
        <dbReference type="Pfam" id="PF01979"/>
    </source>
</evidence>
<dbReference type="PANTHER" id="PTHR11113:SF14">
    <property type="entry name" value="N-ACETYLGLUCOSAMINE-6-PHOSPHATE DEACETYLASE"/>
    <property type="match status" value="1"/>
</dbReference>
<dbReference type="InterPro" id="IPR006680">
    <property type="entry name" value="Amidohydro-rel"/>
</dbReference>
<feature type="domain" description="Amidohydrolase-related" evidence="3">
    <location>
        <begin position="4"/>
        <end position="263"/>
    </location>
</feature>
<dbReference type="EMBL" id="JAAYEE010000028">
    <property type="protein sequence ID" value="NLW34151.1"/>
    <property type="molecule type" value="Genomic_DNA"/>
</dbReference>
<evidence type="ECO:0000313" key="5">
    <source>
        <dbReference type="Proteomes" id="UP000777265"/>
    </source>
</evidence>
<dbReference type="SUPFAM" id="SSF51556">
    <property type="entry name" value="Metallo-dependent hydrolases"/>
    <property type="match status" value="1"/>
</dbReference>
<proteinExistence type="inferred from homology"/>
<comment type="similarity">
    <text evidence="1">Belongs to the metallo-dependent hydrolases superfamily. NagA family.</text>
</comment>
<protein>
    <submittedName>
        <fullName evidence="4">Amidohydrolase family protein</fullName>
    </submittedName>
</protein>
<dbReference type="PANTHER" id="PTHR11113">
    <property type="entry name" value="N-ACETYLGLUCOSAMINE-6-PHOSPHATE DEACETYLASE"/>
    <property type="match status" value="1"/>
</dbReference>
<keyword evidence="2" id="KW-0378">Hydrolase</keyword>
<dbReference type="InterPro" id="IPR032466">
    <property type="entry name" value="Metal_Hydrolase"/>
</dbReference>
<dbReference type="Proteomes" id="UP000777265">
    <property type="component" value="Unassembled WGS sequence"/>
</dbReference>
<sequence>MRTIDIHTHGLAGFDTGTGKVEDVLGMSEAHGRHGASDIIPTIYPGPVEEMRDNMAAVRAAMERQRSAISSGAVPGLPKDSSLESPGSELFGPAVIRGVHLEGPFLNPARSGALDRASFVLPAEQILRDLIEGFEDIVRIVTLAPELEGSIRLIRIMADLGIKVHMGHSDASYEDAERAFHAGATGITHIFNAMRGFHHREPGIAGFGILNPHIFVEVIADPFHLRLETIDLLFRVKKPEKIIIISDTVKDSGVPPCSDAVTNREGTLQGGCMTISESARRLIALGFDTRAVMSCISSNPLSCLE</sequence>
<accession>A0A971M2X1</accession>